<feature type="transmembrane region" description="Helical" evidence="4">
    <location>
        <begin position="101"/>
        <end position="123"/>
    </location>
</feature>
<reference evidence="6" key="1">
    <citation type="submission" date="2015-06" db="EMBL/GenBank/DDBJ databases">
        <title>Expansion of signal transduction pathways in fungi by whole-genome duplication.</title>
        <authorList>
            <consortium name="DOE Joint Genome Institute"/>
            <person name="Corrochano L.M."/>
            <person name="Kuo A."/>
            <person name="Marcet-Houben M."/>
            <person name="Polaino S."/>
            <person name="Salamov A."/>
            <person name="Villalobos J.M."/>
            <person name="Alvarez M.I."/>
            <person name="Avalos J."/>
            <person name="Benito E.P."/>
            <person name="Benoit I."/>
            <person name="Burger G."/>
            <person name="Camino L.P."/>
            <person name="Canovas D."/>
            <person name="Cerda-Olmedo E."/>
            <person name="Cheng J.-F."/>
            <person name="Dominguez A."/>
            <person name="Elias M."/>
            <person name="Eslava A.P."/>
            <person name="Glaser F."/>
            <person name="Grimwood J."/>
            <person name="Gutierrez G."/>
            <person name="Heitman J."/>
            <person name="Henrissat B."/>
            <person name="Iturriaga E.A."/>
            <person name="Lang B.F."/>
            <person name="Lavin J.L."/>
            <person name="Lee S."/>
            <person name="Li W."/>
            <person name="Lindquist E."/>
            <person name="Lopez-Garcia S."/>
            <person name="Luque E.M."/>
            <person name="Marcos A.T."/>
            <person name="Martin J."/>
            <person name="McCluskey K."/>
            <person name="Medina H.R."/>
            <person name="Miralles-Duran A."/>
            <person name="Miyazaki A."/>
            <person name="Munoz-Torres E."/>
            <person name="Oguiza J.A."/>
            <person name="Ohm R."/>
            <person name="Olmedo M."/>
            <person name="Orejas M."/>
            <person name="Ortiz-Castellanos L."/>
            <person name="Pisabarro A.G."/>
            <person name="Rodriguez-Romero J."/>
            <person name="Ruiz-Herrera J."/>
            <person name="Ruiz-Vazquez R."/>
            <person name="Sanz C."/>
            <person name="Schackwitz W."/>
            <person name="Schmutz J."/>
            <person name="Shahriari M."/>
            <person name="Shelest E."/>
            <person name="Silva-Franco F."/>
            <person name="Soanes D."/>
            <person name="Syed K."/>
            <person name="Tagua V.G."/>
            <person name="Talbot N.J."/>
            <person name="Thon M."/>
            <person name="De vries R.P."/>
            <person name="Wiebenga A."/>
            <person name="Yadav J.S."/>
            <person name="Braun E.L."/>
            <person name="Baker S."/>
            <person name="Garre V."/>
            <person name="Horwitz B."/>
            <person name="Torres-Martinez S."/>
            <person name="Idnurm A."/>
            <person name="Herrera-Estrella A."/>
            <person name="Gabaldon T."/>
            <person name="Grigoriev I.V."/>
        </authorList>
    </citation>
    <scope>NUCLEOTIDE SEQUENCE [LARGE SCALE GENOMIC DNA]</scope>
    <source>
        <strain evidence="6">NRRL 1555(-)</strain>
    </source>
</reference>
<keyword evidence="4" id="KW-1133">Transmembrane helix</keyword>
<comment type="similarity">
    <text evidence="2">Belongs to the major facilitator superfamily. Monocarboxylate porter (TC 2.A.1.13) family.</text>
</comment>
<dbReference type="GO" id="GO:0016020">
    <property type="term" value="C:membrane"/>
    <property type="evidence" value="ECO:0007669"/>
    <property type="project" value="UniProtKB-SubCell"/>
</dbReference>
<comment type="subcellular location">
    <subcellularLocation>
        <location evidence="1">Membrane</location>
        <topology evidence="1">Multi-pass membrane protein</topology>
    </subcellularLocation>
</comment>
<dbReference type="STRING" id="763407.A0A167P012"/>
<protein>
    <recommendedName>
        <fullName evidence="7">Major facilitator superfamily (MFS) profile domain-containing protein</fullName>
    </recommendedName>
</protein>
<dbReference type="InterPro" id="IPR036259">
    <property type="entry name" value="MFS_trans_sf"/>
</dbReference>
<feature type="transmembrane region" description="Helical" evidence="4">
    <location>
        <begin position="264"/>
        <end position="285"/>
    </location>
</feature>
<dbReference type="SUPFAM" id="SSF103473">
    <property type="entry name" value="MFS general substrate transporter"/>
    <property type="match status" value="1"/>
</dbReference>
<accession>A0A167P012</accession>
<evidence type="ECO:0000313" key="5">
    <source>
        <dbReference type="EMBL" id="OAD76976.1"/>
    </source>
</evidence>
<evidence type="ECO:0008006" key="7">
    <source>
        <dbReference type="Google" id="ProtNLM"/>
    </source>
</evidence>
<evidence type="ECO:0000256" key="3">
    <source>
        <dbReference type="SAM" id="MobiDB-lite"/>
    </source>
</evidence>
<evidence type="ECO:0000256" key="4">
    <source>
        <dbReference type="SAM" id="Phobius"/>
    </source>
</evidence>
<proteinExistence type="inferred from homology"/>
<dbReference type="GO" id="GO:0022857">
    <property type="term" value="F:transmembrane transporter activity"/>
    <property type="evidence" value="ECO:0007669"/>
    <property type="project" value="InterPro"/>
</dbReference>
<dbReference type="InterPro" id="IPR050327">
    <property type="entry name" value="Proton-linked_MCT"/>
</dbReference>
<feature type="transmembrane region" description="Helical" evidence="4">
    <location>
        <begin position="61"/>
        <end position="81"/>
    </location>
</feature>
<dbReference type="InterPro" id="IPR011701">
    <property type="entry name" value="MFS"/>
</dbReference>
<dbReference type="Gene3D" id="1.20.1250.20">
    <property type="entry name" value="MFS general substrate transporter like domains"/>
    <property type="match status" value="2"/>
</dbReference>
<sequence length="580" mass="63947">MSFKQESASLGSTSSTKFCDPKEQKDTDTIASLNTQVFQLPKSETLSESTLQNPENPEGGYGWFIVVGAFLVQMPSLSVVMSWGVFQDYYEQNLFGHSPAITLQLTFVGTLGNILLNILSPFVQILLSYMTTKKALALGVVLCVAGLELASFCTEIWQLCMTQGVLYGIGTSIIYYIVISEIPKWFTKNTGIALGVASSGNSIGGLVMPLLVGALNEKLGVFWCYRVVGFINVGVGLFACILFRDRPGHTKVTQRLKDIIDFKILKDLNFVLWCITDIFLEGAYYVPVFFLPSYATFIGLSPEKGSATVAVASGLSTAGRILAGNSNSNSNSERNSCSNISTLFLLSRLIGDRVGHMNVTIVFSLFAGLLSLCLWTFADSFGVLIAFSALFGFFGGAFVTLTPSITCIITGKEKYESGLSLLLVVTTLAMFGPNLAGAIESSEIAMRSPFVSYKIFTGAMYVAGTLIKSQYLNRAPNVYPENTGTNFSRDRNFKVKFPLETRVIHLWILNTQRYQTKSVLIGTILGRHRRWRLTGNSGDFGQKTQVRTCVQYFEVTCLQNYLVKCYTFRLFLKFLTPEYS</sequence>
<dbReference type="EMBL" id="KV440975">
    <property type="protein sequence ID" value="OAD76976.1"/>
    <property type="molecule type" value="Genomic_DNA"/>
</dbReference>
<evidence type="ECO:0000256" key="1">
    <source>
        <dbReference type="ARBA" id="ARBA00004141"/>
    </source>
</evidence>
<dbReference type="InParanoid" id="A0A167P012"/>
<organism evidence="5 6">
    <name type="scientific">Phycomyces blakesleeanus (strain ATCC 8743b / DSM 1359 / FGSC 10004 / NBRC 33097 / NRRL 1555)</name>
    <dbReference type="NCBI Taxonomy" id="763407"/>
    <lineage>
        <taxon>Eukaryota</taxon>
        <taxon>Fungi</taxon>
        <taxon>Fungi incertae sedis</taxon>
        <taxon>Mucoromycota</taxon>
        <taxon>Mucoromycotina</taxon>
        <taxon>Mucoromycetes</taxon>
        <taxon>Mucorales</taxon>
        <taxon>Phycomycetaceae</taxon>
        <taxon>Phycomyces</taxon>
    </lineage>
</organism>
<evidence type="ECO:0000313" key="6">
    <source>
        <dbReference type="Proteomes" id="UP000077315"/>
    </source>
</evidence>
<feature type="transmembrane region" description="Helical" evidence="4">
    <location>
        <begin position="357"/>
        <end position="378"/>
    </location>
</feature>
<feature type="transmembrane region" description="Helical" evidence="4">
    <location>
        <begin position="163"/>
        <end position="179"/>
    </location>
</feature>
<gene>
    <name evidence="5" type="ORF">PHYBLDRAFT_62834</name>
</gene>
<feature type="transmembrane region" description="Helical" evidence="4">
    <location>
        <begin position="384"/>
        <end position="409"/>
    </location>
</feature>
<dbReference type="RefSeq" id="XP_018295016.1">
    <property type="nucleotide sequence ID" value="XM_018441021.1"/>
</dbReference>
<name>A0A167P012_PHYB8</name>
<dbReference type="PANTHER" id="PTHR11360">
    <property type="entry name" value="MONOCARBOXYLATE TRANSPORTER"/>
    <property type="match status" value="1"/>
</dbReference>
<feature type="transmembrane region" description="Helical" evidence="4">
    <location>
        <begin position="191"/>
        <end position="214"/>
    </location>
</feature>
<keyword evidence="4" id="KW-0812">Transmembrane</keyword>
<dbReference type="OrthoDB" id="6499973at2759"/>
<feature type="transmembrane region" description="Helical" evidence="4">
    <location>
        <begin position="135"/>
        <end position="157"/>
    </location>
</feature>
<dbReference type="Proteomes" id="UP000077315">
    <property type="component" value="Unassembled WGS sequence"/>
</dbReference>
<feature type="transmembrane region" description="Helical" evidence="4">
    <location>
        <begin position="305"/>
        <end position="323"/>
    </location>
</feature>
<dbReference type="GeneID" id="29001927"/>
<evidence type="ECO:0000256" key="2">
    <source>
        <dbReference type="ARBA" id="ARBA00006727"/>
    </source>
</evidence>
<dbReference type="Pfam" id="PF07690">
    <property type="entry name" value="MFS_1"/>
    <property type="match status" value="2"/>
</dbReference>
<dbReference type="PANTHER" id="PTHR11360:SF284">
    <property type="entry name" value="EG:103B4.3 PROTEIN-RELATED"/>
    <property type="match status" value="1"/>
</dbReference>
<feature type="compositionally biased region" description="Polar residues" evidence="3">
    <location>
        <begin position="1"/>
        <end position="17"/>
    </location>
</feature>
<keyword evidence="6" id="KW-1185">Reference proteome</keyword>
<feature type="region of interest" description="Disordered" evidence="3">
    <location>
        <begin position="1"/>
        <end position="26"/>
    </location>
</feature>
<feature type="transmembrane region" description="Helical" evidence="4">
    <location>
        <begin position="220"/>
        <end position="243"/>
    </location>
</feature>
<feature type="transmembrane region" description="Helical" evidence="4">
    <location>
        <begin position="421"/>
        <end position="439"/>
    </location>
</feature>
<dbReference type="AlphaFoldDB" id="A0A167P012"/>
<dbReference type="VEuPathDB" id="FungiDB:PHYBLDRAFT_62834"/>
<keyword evidence="4" id="KW-0472">Membrane</keyword>